<reference evidence="13 14" key="1">
    <citation type="submission" date="2019-09" db="EMBL/GenBank/DDBJ databases">
        <title>A chromosome-level genome assembly of the Chinese tupelo Nyssa sinensis.</title>
        <authorList>
            <person name="Yang X."/>
            <person name="Kang M."/>
            <person name="Yang Y."/>
            <person name="Xiong H."/>
            <person name="Wang M."/>
            <person name="Zhang Z."/>
            <person name="Wang Z."/>
            <person name="Wu H."/>
            <person name="Ma T."/>
            <person name="Liu J."/>
            <person name="Xi Z."/>
        </authorList>
    </citation>
    <scope>NUCLEOTIDE SEQUENCE [LARGE SCALE GENOMIC DNA]</scope>
    <source>
        <strain evidence="13">J267</strain>
        <tissue evidence="13">Leaf</tissue>
    </source>
</reference>
<sequence length="742" mass="83233">MAMNSPSTNTSSQSRCQLMCPRTFLFFSLFVIFSISSVSSARAATPYAPHCASIVPESTPTSPDFTSFPFLLTQNSYYTGGERILGKKSSQFSFYGENYRSFRITGKVHKTKTSGVYQIQARLIFYTYSQSYYPKKLIFLMNGFWSEFSGKLCMLGSASWSREGNSLNLDAVLKLNSAKNSTISTSLVSGTLESLSSLDDPNYFETVSMLAVPPMSSYNYTLVSEGFDNGCPGGIDIPQDLSLSLHPRLCSILSQRFHTFELEYGSKCNSSQNCTPFVEGIGYLPGVMSLSPIQCSEEKQSLRYLVGFPNSSYTGYYYYPSSSNLNATLVGEGSWDKKRNQLCIAACRILNVTDSFGKAHVGDCSIRLSLRFPAVWSIRNMSGIVGQIWTNKTAKDPGYFDRIKFRSFGNDVVNDLGLKYEYTEIERARSSCPVKKPLKNKKVRYPSANSFDMRLDMNVKDSKGNFAWGSAVPVSVDDQFYGNGDLYVKKHPDVLPSISVVMLVILTLGHMIPLVLNFEALLLPKHHPRSVMLRSGGWIEVNEVIVRVVTMAAFLLQCRLLHLSWSARLGDGNKKGFWDAEKKVLFVSSPLYLVGGLIAFFVNWMKNKSSTTMLWGALRSYAGLILDGFLFPQILFNAFQISTESALSRSFYIGTTFVRLLPHAYDLYRAHSYVQRQLDVLYFYANPSADFYSTVWDIIIPLGGMLLAVILYLQQKFGGRCVLPRKYRELEAYEKVPVVSNE</sequence>
<evidence type="ECO:0000256" key="10">
    <source>
        <dbReference type="SAM" id="Phobius"/>
    </source>
</evidence>
<keyword evidence="7" id="KW-0833">Ubl conjugation pathway</keyword>
<name>A0A5J5A090_9ASTE</name>
<gene>
    <name evidence="13" type="ORF">F0562_010323</name>
</gene>
<dbReference type="OrthoDB" id="607498at2759"/>
<dbReference type="EMBL" id="CM018047">
    <property type="protein sequence ID" value="KAA8523900.1"/>
    <property type="molecule type" value="Genomic_DNA"/>
</dbReference>
<evidence type="ECO:0000256" key="6">
    <source>
        <dbReference type="ARBA" id="ARBA00022692"/>
    </source>
</evidence>
<organism evidence="13 14">
    <name type="scientific">Nyssa sinensis</name>
    <dbReference type="NCBI Taxonomy" id="561372"/>
    <lineage>
        <taxon>Eukaryota</taxon>
        <taxon>Viridiplantae</taxon>
        <taxon>Streptophyta</taxon>
        <taxon>Embryophyta</taxon>
        <taxon>Tracheophyta</taxon>
        <taxon>Spermatophyta</taxon>
        <taxon>Magnoliopsida</taxon>
        <taxon>eudicotyledons</taxon>
        <taxon>Gunneridae</taxon>
        <taxon>Pentapetalae</taxon>
        <taxon>asterids</taxon>
        <taxon>Cornales</taxon>
        <taxon>Nyssaceae</taxon>
        <taxon>Nyssa</taxon>
    </lineage>
</organism>
<dbReference type="InterPro" id="IPR021319">
    <property type="entry name" value="DUF2921"/>
</dbReference>
<evidence type="ECO:0000256" key="2">
    <source>
        <dbReference type="ARBA" id="ARBA00004127"/>
    </source>
</evidence>
<keyword evidence="6 10" id="KW-0812">Transmembrane</keyword>
<dbReference type="GO" id="GO:0061630">
    <property type="term" value="F:ubiquitin protein ligase activity"/>
    <property type="evidence" value="ECO:0007669"/>
    <property type="project" value="UniProtKB-EC"/>
</dbReference>
<evidence type="ECO:0000256" key="5">
    <source>
        <dbReference type="ARBA" id="ARBA00022679"/>
    </source>
</evidence>
<evidence type="ECO:0000259" key="12">
    <source>
        <dbReference type="Pfam" id="PF25333"/>
    </source>
</evidence>
<dbReference type="PANTHER" id="PTHR33389:SF18">
    <property type="entry name" value="OS01G0677900 PROTEIN"/>
    <property type="match status" value="1"/>
</dbReference>
<dbReference type="Pfam" id="PF11145">
    <property type="entry name" value="DUF2921"/>
    <property type="match status" value="1"/>
</dbReference>
<feature type="domain" description="DUF2921" evidence="12">
    <location>
        <begin position="48"/>
        <end position="208"/>
    </location>
</feature>
<feature type="domain" description="SWEET-like" evidence="11">
    <location>
        <begin position="487"/>
        <end position="726"/>
    </location>
</feature>
<dbReference type="InterPro" id="IPR057425">
    <property type="entry name" value="DUF2921_N"/>
</dbReference>
<evidence type="ECO:0000256" key="3">
    <source>
        <dbReference type="ARBA" id="ARBA00004906"/>
    </source>
</evidence>
<evidence type="ECO:0000256" key="8">
    <source>
        <dbReference type="ARBA" id="ARBA00022989"/>
    </source>
</evidence>
<evidence type="ECO:0000256" key="7">
    <source>
        <dbReference type="ARBA" id="ARBA00022786"/>
    </source>
</evidence>
<feature type="transmembrane region" description="Helical" evidence="10">
    <location>
        <begin position="617"/>
        <end position="639"/>
    </location>
</feature>
<feature type="domain" description="DUF2921" evidence="12">
    <location>
        <begin position="262"/>
        <end position="403"/>
    </location>
</feature>
<proteinExistence type="predicted"/>
<evidence type="ECO:0000256" key="9">
    <source>
        <dbReference type="ARBA" id="ARBA00023136"/>
    </source>
</evidence>
<dbReference type="AlphaFoldDB" id="A0A5J5A090"/>
<comment type="subcellular location">
    <subcellularLocation>
        <location evidence="2">Endomembrane system</location>
        <topology evidence="2">Multi-pass membrane protein</topology>
    </subcellularLocation>
</comment>
<comment type="catalytic activity">
    <reaction evidence="1">
        <text>S-ubiquitinyl-[E2 ubiquitin-conjugating enzyme]-L-cysteine + [acceptor protein]-L-lysine = [E2 ubiquitin-conjugating enzyme]-L-cysteine + N(6)-ubiquitinyl-[acceptor protein]-L-lysine.</text>
        <dbReference type="EC" id="2.3.2.27"/>
    </reaction>
</comment>
<dbReference type="Pfam" id="PF25333">
    <property type="entry name" value="DUF2921_N"/>
    <property type="match status" value="2"/>
</dbReference>
<accession>A0A5J5A090</accession>
<dbReference type="Proteomes" id="UP000325577">
    <property type="component" value="Linkage Group LG4"/>
</dbReference>
<protein>
    <recommendedName>
        <fullName evidence="4">RING-type E3 ubiquitin transferase</fullName>
        <ecNumber evidence="4">2.3.2.27</ecNumber>
    </recommendedName>
</protein>
<keyword evidence="9 10" id="KW-0472">Membrane</keyword>
<keyword evidence="8 10" id="KW-1133">Transmembrane helix</keyword>
<keyword evidence="14" id="KW-1185">Reference proteome</keyword>
<dbReference type="PANTHER" id="PTHR33389">
    <property type="entry name" value="FAMILY PROTEIN, PUTATIVE (DUF2921)-RELATED"/>
    <property type="match status" value="1"/>
</dbReference>
<comment type="pathway">
    <text evidence="3">Protein modification; protein ubiquitination.</text>
</comment>
<evidence type="ECO:0000313" key="13">
    <source>
        <dbReference type="EMBL" id="KAA8523900.1"/>
    </source>
</evidence>
<feature type="transmembrane region" description="Helical" evidence="10">
    <location>
        <begin position="691"/>
        <end position="713"/>
    </location>
</feature>
<feature type="transmembrane region" description="Helical" evidence="10">
    <location>
        <begin position="544"/>
        <end position="565"/>
    </location>
</feature>
<feature type="transmembrane region" description="Helical" evidence="10">
    <location>
        <begin position="500"/>
        <end position="523"/>
    </location>
</feature>
<evidence type="ECO:0000256" key="4">
    <source>
        <dbReference type="ARBA" id="ARBA00012483"/>
    </source>
</evidence>
<evidence type="ECO:0000259" key="11">
    <source>
        <dbReference type="Pfam" id="PF11145"/>
    </source>
</evidence>
<dbReference type="GO" id="GO:0012505">
    <property type="term" value="C:endomembrane system"/>
    <property type="evidence" value="ECO:0007669"/>
    <property type="project" value="UniProtKB-SubCell"/>
</dbReference>
<evidence type="ECO:0000313" key="14">
    <source>
        <dbReference type="Proteomes" id="UP000325577"/>
    </source>
</evidence>
<evidence type="ECO:0000256" key="1">
    <source>
        <dbReference type="ARBA" id="ARBA00000900"/>
    </source>
</evidence>
<dbReference type="EC" id="2.3.2.27" evidence="4"/>
<feature type="transmembrane region" description="Helical" evidence="10">
    <location>
        <begin position="585"/>
        <end position="605"/>
    </location>
</feature>
<keyword evidence="5" id="KW-0808">Transferase</keyword>